<reference evidence="1 2" key="1">
    <citation type="submission" date="2018-08" db="EMBL/GenBank/DDBJ databases">
        <title>A genome reference for cultivated species of the human gut microbiota.</title>
        <authorList>
            <person name="Zou Y."/>
            <person name="Xue W."/>
            <person name="Luo G."/>
        </authorList>
    </citation>
    <scope>NUCLEOTIDE SEQUENCE [LARGE SCALE GENOMIC DNA]</scope>
    <source>
        <strain evidence="1 2">AF45-17</strain>
    </source>
</reference>
<dbReference type="Proteomes" id="UP000260773">
    <property type="component" value="Unassembled WGS sequence"/>
</dbReference>
<proteinExistence type="predicted"/>
<dbReference type="AlphaFoldDB" id="A0A3E2TQD7"/>
<evidence type="ECO:0000313" key="2">
    <source>
        <dbReference type="Proteomes" id="UP000260773"/>
    </source>
</evidence>
<gene>
    <name evidence="1" type="ORF">DW070_04910</name>
</gene>
<dbReference type="RefSeq" id="WP_015515453.1">
    <property type="nucleotide sequence ID" value="NZ_JAQDKA010000001.1"/>
</dbReference>
<dbReference type="EMBL" id="QVEP01000008">
    <property type="protein sequence ID" value="RGB80898.1"/>
    <property type="molecule type" value="Genomic_DNA"/>
</dbReference>
<dbReference type="Gene3D" id="3.40.109.40">
    <property type="match status" value="1"/>
</dbReference>
<dbReference type="GO" id="GO:0008705">
    <property type="term" value="F:methionine synthase activity"/>
    <property type="evidence" value="ECO:0007669"/>
    <property type="project" value="InterPro"/>
</dbReference>
<sequence>MVQNLKPVVELNSEDWTELLKKYKLQTVMSSIHVQMVWYRMQRALEPEIWYEVHGKEVLAAATLGEGIDQLLEKWSDKGQILDSYAADCLAMEALQCLYGLLEDELVKKNVYIEKYQFPDPDEGGDGSMADILKQIQCSEAIRLTRDGVLRPMKSVVFIGILTTDKDKRCSTICRDCGREDCPNRYSLHMGNYREPGGLRYSYGYQRIFGK</sequence>
<protein>
    <submittedName>
        <fullName evidence="1">Uncharacterized protein</fullName>
    </submittedName>
</protein>
<dbReference type="SUPFAM" id="SSF56507">
    <property type="entry name" value="Methionine synthase activation domain-like"/>
    <property type="match status" value="1"/>
</dbReference>
<accession>A0A3E2TQD7</accession>
<dbReference type="InterPro" id="IPR037010">
    <property type="entry name" value="VitB12-dep_Met_synth_activ_sf"/>
</dbReference>
<comment type="caution">
    <text evidence="1">The sequence shown here is derived from an EMBL/GenBank/DDBJ whole genome shotgun (WGS) entry which is preliminary data.</text>
</comment>
<name>A0A3E2TQD7_9FIRM</name>
<evidence type="ECO:0000313" key="1">
    <source>
        <dbReference type="EMBL" id="RGB80898.1"/>
    </source>
</evidence>
<organism evidence="1 2">
    <name type="scientific">Coprococcus catus</name>
    <dbReference type="NCBI Taxonomy" id="116085"/>
    <lineage>
        <taxon>Bacteria</taxon>
        <taxon>Bacillati</taxon>
        <taxon>Bacillota</taxon>
        <taxon>Clostridia</taxon>
        <taxon>Lachnospirales</taxon>
        <taxon>Lachnospiraceae</taxon>
        <taxon>Coprococcus</taxon>
    </lineage>
</organism>